<dbReference type="RefSeq" id="WP_249736033.1">
    <property type="nucleotide sequence ID" value="NZ_JAKNCJ010000001.1"/>
</dbReference>
<dbReference type="Proteomes" id="UP001203761">
    <property type="component" value="Unassembled WGS sequence"/>
</dbReference>
<feature type="compositionally biased region" description="Basic and acidic residues" evidence="1">
    <location>
        <begin position="7"/>
        <end position="16"/>
    </location>
</feature>
<evidence type="ECO:0000313" key="4">
    <source>
        <dbReference type="Proteomes" id="UP001203761"/>
    </source>
</evidence>
<proteinExistence type="predicted"/>
<keyword evidence="2" id="KW-0812">Transmembrane</keyword>
<sequence>MSSTPESRTHEVREENATSQGNSFASSLVLSLVLFVMFVAGLWVMGLYTIAWWWFGVGLVLCIVSLFLAFDLVPRLLAK</sequence>
<protein>
    <submittedName>
        <fullName evidence="3">Uncharacterized protein</fullName>
    </submittedName>
</protein>
<organism evidence="3 4">
    <name type="scientific">Brachybacterium equifaecis</name>
    <dbReference type="NCBI Taxonomy" id="2910770"/>
    <lineage>
        <taxon>Bacteria</taxon>
        <taxon>Bacillati</taxon>
        <taxon>Actinomycetota</taxon>
        <taxon>Actinomycetes</taxon>
        <taxon>Micrococcales</taxon>
        <taxon>Dermabacteraceae</taxon>
        <taxon>Brachybacterium</taxon>
    </lineage>
</organism>
<keyword evidence="2" id="KW-0472">Membrane</keyword>
<keyword evidence="2" id="KW-1133">Transmembrane helix</keyword>
<reference evidence="3" key="1">
    <citation type="submission" date="2022-02" db="EMBL/GenBank/DDBJ databases">
        <authorList>
            <person name="Lee M."/>
            <person name="Kim S.-J."/>
            <person name="Jung M.-Y."/>
        </authorList>
    </citation>
    <scope>NUCLEOTIDE SEQUENCE</scope>
    <source>
        <strain evidence="3">JHP9</strain>
    </source>
</reference>
<keyword evidence="4" id="KW-1185">Reference proteome</keyword>
<accession>A0ABT0QW32</accession>
<feature type="transmembrane region" description="Helical" evidence="2">
    <location>
        <begin position="51"/>
        <end position="73"/>
    </location>
</feature>
<comment type="caution">
    <text evidence="3">The sequence shown here is derived from an EMBL/GenBank/DDBJ whole genome shotgun (WGS) entry which is preliminary data.</text>
</comment>
<evidence type="ECO:0000256" key="1">
    <source>
        <dbReference type="SAM" id="MobiDB-lite"/>
    </source>
</evidence>
<evidence type="ECO:0000256" key="2">
    <source>
        <dbReference type="SAM" id="Phobius"/>
    </source>
</evidence>
<evidence type="ECO:0000313" key="3">
    <source>
        <dbReference type="EMBL" id="MCL6421873.1"/>
    </source>
</evidence>
<name>A0ABT0QW32_9MICO</name>
<dbReference type="EMBL" id="JAKNCJ010000001">
    <property type="protein sequence ID" value="MCL6421873.1"/>
    <property type="molecule type" value="Genomic_DNA"/>
</dbReference>
<feature type="transmembrane region" description="Helical" evidence="2">
    <location>
        <begin position="21"/>
        <end position="45"/>
    </location>
</feature>
<feature type="region of interest" description="Disordered" evidence="1">
    <location>
        <begin position="1"/>
        <end position="22"/>
    </location>
</feature>
<gene>
    <name evidence="3" type="ORF">Bequi_00485</name>
</gene>